<proteinExistence type="predicted"/>
<name>A0ABP8VKP5_9PSEU</name>
<dbReference type="EMBL" id="BAABIB010000141">
    <property type="protein sequence ID" value="GAA4665121.1"/>
    <property type="molecule type" value="Genomic_DNA"/>
</dbReference>
<evidence type="ECO:0000313" key="1">
    <source>
        <dbReference type="EMBL" id="GAA4665121.1"/>
    </source>
</evidence>
<sequence length="84" mass="8584">MVCMSELFSGRSSASRLMVFDAVAIASVLAVYPPLMYASSPGQVVQTMVGRNAAPVGSVAHATDSIIVTADPNAPVRTGGADFP</sequence>
<gene>
    <name evidence="1" type="ORF">GCM10023214_67820</name>
</gene>
<keyword evidence="2" id="KW-1185">Reference proteome</keyword>
<dbReference type="Proteomes" id="UP001500192">
    <property type="component" value="Unassembled WGS sequence"/>
</dbReference>
<organism evidence="1 2">
    <name type="scientific">Amycolatopsis dongchuanensis</name>
    <dbReference type="NCBI Taxonomy" id="1070866"/>
    <lineage>
        <taxon>Bacteria</taxon>
        <taxon>Bacillati</taxon>
        <taxon>Actinomycetota</taxon>
        <taxon>Actinomycetes</taxon>
        <taxon>Pseudonocardiales</taxon>
        <taxon>Pseudonocardiaceae</taxon>
        <taxon>Amycolatopsis</taxon>
    </lineage>
</organism>
<evidence type="ECO:0000313" key="2">
    <source>
        <dbReference type="Proteomes" id="UP001500192"/>
    </source>
</evidence>
<reference evidence="2" key="1">
    <citation type="journal article" date="2019" name="Int. J. Syst. Evol. Microbiol.">
        <title>The Global Catalogue of Microorganisms (GCM) 10K type strain sequencing project: providing services to taxonomists for standard genome sequencing and annotation.</title>
        <authorList>
            <consortium name="The Broad Institute Genomics Platform"/>
            <consortium name="The Broad Institute Genome Sequencing Center for Infectious Disease"/>
            <person name="Wu L."/>
            <person name="Ma J."/>
        </authorList>
    </citation>
    <scope>NUCLEOTIDE SEQUENCE [LARGE SCALE GENOMIC DNA]</scope>
    <source>
        <strain evidence="2">JCM 18054</strain>
    </source>
</reference>
<comment type="caution">
    <text evidence="1">The sequence shown here is derived from an EMBL/GenBank/DDBJ whole genome shotgun (WGS) entry which is preliminary data.</text>
</comment>
<accession>A0ABP8VKP5</accession>
<protein>
    <submittedName>
        <fullName evidence="1">Uncharacterized protein</fullName>
    </submittedName>
</protein>